<evidence type="ECO:0000313" key="7">
    <source>
        <dbReference type="EMBL" id="PWB93419.1"/>
    </source>
</evidence>
<feature type="region of interest" description="Disordered" evidence="5">
    <location>
        <begin position="305"/>
        <end position="326"/>
    </location>
</feature>
<keyword evidence="4" id="KW-0804">Transcription</keyword>
<dbReference type="Gene3D" id="3.40.190.10">
    <property type="entry name" value="Periplasmic binding protein-like II"/>
    <property type="match status" value="2"/>
</dbReference>
<evidence type="ECO:0000256" key="5">
    <source>
        <dbReference type="SAM" id="MobiDB-lite"/>
    </source>
</evidence>
<comment type="caution">
    <text evidence="7">The sequence shown here is derived from an EMBL/GenBank/DDBJ whole genome shotgun (WGS) entry which is preliminary data.</text>
</comment>
<dbReference type="GO" id="GO:0032993">
    <property type="term" value="C:protein-DNA complex"/>
    <property type="evidence" value="ECO:0007669"/>
    <property type="project" value="TreeGrafter"/>
</dbReference>
<accession>A0A2U1SP88</accession>
<dbReference type="InterPro" id="IPR036388">
    <property type="entry name" value="WH-like_DNA-bd_sf"/>
</dbReference>
<dbReference type="InterPro" id="IPR000847">
    <property type="entry name" value="LysR_HTH_N"/>
</dbReference>
<dbReference type="AlphaFoldDB" id="A0A2U1SP88"/>
<evidence type="ECO:0000259" key="6">
    <source>
        <dbReference type="PROSITE" id="PS50931"/>
    </source>
</evidence>
<dbReference type="Pfam" id="PF00126">
    <property type="entry name" value="HTH_1"/>
    <property type="match status" value="1"/>
</dbReference>
<dbReference type="OrthoDB" id="9775392at2"/>
<dbReference type="Pfam" id="PF03466">
    <property type="entry name" value="LysR_substrate"/>
    <property type="match status" value="1"/>
</dbReference>
<keyword evidence="3" id="KW-0238">DNA-binding</keyword>
<reference evidence="7 8" key="1">
    <citation type="journal article" date="2018" name="Appl. Microbiol. Biotechnol.">
        <title>Co-cultivation of the strictly anaerobic methanogen Methanosarcina barkeri with aerobic methanotrophs in an oxygen-limited membrane bioreactor.</title>
        <authorList>
            <person name="In 't Zandt M.H."/>
            <person name="van den Bosch T.J.M."/>
            <person name="Rijkers R."/>
            <person name="van Kessel M.A.H.J."/>
            <person name="Jetten M.S.M."/>
            <person name="Welte C.U."/>
        </authorList>
    </citation>
    <scope>NUCLEOTIDE SEQUENCE [LARGE SCALE GENOMIC DNA]</scope>
    <source>
        <strain evidence="7 8">DSM 17706</strain>
    </source>
</reference>
<feature type="domain" description="HTH lysR-type" evidence="6">
    <location>
        <begin position="5"/>
        <end position="62"/>
    </location>
</feature>
<organism evidence="7 8">
    <name type="scientific">Methylosinus sporium</name>
    <dbReference type="NCBI Taxonomy" id="428"/>
    <lineage>
        <taxon>Bacteria</taxon>
        <taxon>Pseudomonadati</taxon>
        <taxon>Pseudomonadota</taxon>
        <taxon>Alphaproteobacteria</taxon>
        <taxon>Hyphomicrobiales</taxon>
        <taxon>Methylocystaceae</taxon>
        <taxon>Methylosinus</taxon>
    </lineage>
</organism>
<dbReference type="CDD" id="cd08411">
    <property type="entry name" value="PBP2_OxyR"/>
    <property type="match status" value="1"/>
</dbReference>
<evidence type="ECO:0000256" key="3">
    <source>
        <dbReference type="ARBA" id="ARBA00023125"/>
    </source>
</evidence>
<dbReference type="SUPFAM" id="SSF53850">
    <property type="entry name" value="Periplasmic binding protein-like II"/>
    <property type="match status" value="1"/>
</dbReference>
<dbReference type="PANTHER" id="PTHR30346">
    <property type="entry name" value="TRANSCRIPTIONAL DUAL REGULATOR HCAR-RELATED"/>
    <property type="match status" value="1"/>
</dbReference>
<dbReference type="FunFam" id="1.10.10.10:FF:000001">
    <property type="entry name" value="LysR family transcriptional regulator"/>
    <property type="match status" value="1"/>
</dbReference>
<evidence type="ECO:0000256" key="2">
    <source>
        <dbReference type="ARBA" id="ARBA00023015"/>
    </source>
</evidence>
<name>A0A2U1SP88_METSR</name>
<dbReference type="SUPFAM" id="SSF46785">
    <property type="entry name" value="Winged helix' DNA-binding domain"/>
    <property type="match status" value="1"/>
</dbReference>
<keyword evidence="8" id="KW-1185">Reference proteome</keyword>
<dbReference type="PANTHER" id="PTHR30346:SF10">
    <property type="entry name" value="TRANSCRIPTIONAL REGULATOR OF OXIDATIVE STRESS OXYR"/>
    <property type="match status" value="1"/>
</dbReference>
<dbReference type="Gene3D" id="1.10.10.10">
    <property type="entry name" value="Winged helix-like DNA-binding domain superfamily/Winged helix DNA-binding domain"/>
    <property type="match status" value="1"/>
</dbReference>
<dbReference type="GO" id="GO:0003677">
    <property type="term" value="F:DNA binding"/>
    <property type="evidence" value="ECO:0007669"/>
    <property type="project" value="UniProtKB-KW"/>
</dbReference>
<comment type="similarity">
    <text evidence="1">Belongs to the LysR transcriptional regulatory family.</text>
</comment>
<dbReference type="RefSeq" id="WP_108917685.1">
    <property type="nucleotide sequence ID" value="NZ_BGJY01000001.1"/>
</dbReference>
<dbReference type="Proteomes" id="UP000245137">
    <property type="component" value="Unassembled WGS sequence"/>
</dbReference>
<protein>
    <submittedName>
        <fullName evidence="7">LysR family transcriptional regulator</fullName>
    </submittedName>
</protein>
<dbReference type="InterPro" id="IPR005119">
    <property type="entry name" value="LysR_subst-bd"/>
</dbReference>
<gene>
    <name evidence="7" type="ORF">C5689_12910</name>
</gene>
<dbReference type="GO" id="GO:0003700">
    <property type="term" value="F:DNA-binding transcription factor activity"/>
    <property type="evidence" value="ECO:0007669"/>
    <property type="project" value="InterPro"/>
</dbReference>
<keyword evidence="2" id="KW-0805">Transcription regulation</keyword>
<dbReference type="PROSITE" id="PS50931">
    <property type="entry name" value="HTH_LYSR"/>
    <property type="match status" value="1"/>
</dbReference>
<evidence type="ECO:0000313" key="8">
    <source>
        <dbReference type="Proteomes" id="UP000245137"/>
    </source>
</evidence>
<proteinExistence type="inferred from homology"/>
<dbReference type="EMBL" id="PUIV01000021">
    <property type="protein sequence ID" value="PWB93419.1"/>
    <property type="molecule type" value="Genomic_DNA"/>
</dbReference>
<sequence length="326" mass="35500">MAVLPTLRQLRFLVAVIDERHFGRAAEVCLVGQSTLSAGILELEQLLGVRLFERTKRKVSPTPVGRELAERARTLLREAQDIVELARAAQAPMSGPLRLGVIPTIGPFLFPRVLPRLRSAFPELKLYLREEQTEPLLARLDAGELDAAVLALPYPSRGMETIDIGVDPFVVVCPPGHRLSRLSAVGHDDMAAEDLLLLEEGHCLRDHALAACALEGARRNVAFQGTSLYTLAQMVANGLGVTLLPQMALDAGILRGLDLVVRPLSGEAPFRRIGLVFRASSARKETFRRLARALEGFLEEAAQEKGKTFTAPARGARRSGAARLDS</sequence>
<dbReference type="InterPro" id="IPR036390">
    <property type="entry name" value="WH_DNA-bd_sf"/>
</dbReference>
<evidence type="ECO:0000256" key="4">
    <source>
        <dbReference type="ARBA" id="ARBA00023163"/>
    </source>
</evidence>
<evidence type="ECO:0000256" key="1">
    <source>
        <dbReference type="ARBA" id="ARBA00009437"/>
    </source>
</evidence>